<evidence type="ECO:0000313" key="10">
    <source>
        <dbReference type="Proteomes" id="UP000594262"/>
    </source>
</evidence>
<dbReference type="SUPFAM" id="SSF82895">
    <property type="entry name" value="TSP-1 type 1 repeat"/>
    <property type="match status" value="1"/>
</dbReference>
<feature type="chain" id="PRO_5029610633" description="VWFA domain-containing protein" evidence="7">
    <location>
        <begin position="18"/>
        <end position="415"/>
    </location>
</feature>
<dbReference type="Gene3D" id="3.40.50.410">
    <property type="entry name" value="von Willebrand factor, type A domain"/>
    <property type="match status" value="1"/>
</dbReference>
<dbReference type="Pfam" id="PF00092">
    <property type="entry name" value="VWA"/>
    <property type="match status" value="1"/>
</dbReference>
<dbReference type="RefSeq" id="XP_066916536.1">
    <property type="nucleotide sequence ID" value="XM_067060435.1"/>
</dbReference>
<dbReference type="PANTHER" id="PTHR24020">
    <property type="entry name" value="COLLAGEN ALPHA"/>
    <property type="match status" value="1"/>
</dbReference>
<dbReference type="PRINTS" id="PR00453">
    <property type="entry name" value="VWFADOMAIN"/>
</dbReference>
<dbReference type="PROSITE" id="PS50234">
    <property type="entry name" value="VWFA"/>
    <property type="match status" value="1"/>
</dbReference>
<dbReference type="InterPro" id="IPR002035">
    <property type="entry name" value="VWF_A"/>
</dbReference>
<dbReference type="PROSITE" id="PS50092">
    <property type="entry name" value="TSP1"/>
    <property type="match status" value="1"/>
</dbReference>
<evidence type="ECO:0000313" key="9">
    <source>
        <dbReference type="EnsemblMetazoa" id="CLYHEMP011208.1"/>
    </source>
</evidence>
<dbReference type="OrthoDB" id="6019288at2759"/>
<evidence type="ECO:0000256" key="2">
    <source>
        <dbReference type="ARBA" id="ARBA00022692"/>
    </source>
</evidence>
<protein>
    <recommendedName>
        <fullName evidence="8">VWFA domain-containing protein</fullName>
    </recommendedName>
</protein>
<feature type="signal peptide" evidence="7">
    <location>
        <begin position="1"/>
        <end position="17"/>
    </location>
</feature>
<dbReference type="InterPro" id="IPR036383">
    <property type="entry name" value="TSP1_rpt_sf"/>
</dbReference>
<accession>A0A7M5VFU3</accession>
<proteinExistence type="predicted"/>
<feature type="compositionally biased region" description="Polar residues" evidence="6">
    <location>
        <begin position="183"/>
        <end position="197"/>
    </location>
</feature>
<evidence type="ECO:0000259" key="8">
    <source>
        <dbReference type="PROSITE" id="PS50234"/>
    </source>
</evidence>
<evidence type="ECO:0000256" key="4">
    <source>
        <dbReference type="ARBA" id="ARBA00022989"/>
    </source>
</evidence>
<dbReference type="GO" id="GO:0016020">
    <property type="term" value="C:membrane"/>
    <property type="evidence" value="ECO:0007669"/>
    <property type="project" value="UniProtKB-SubCell"/>
</dbReference>
<keyword evidence="7" id="KW-0732">Signal</keyword>
<organism evidence="9 10">
    <name type="scientific">Clytia hemisphaerica</name>
    <dbReference type="NCBI Taxonomy" id="252671"/>
    <lineage>
        <taxon>Eukaryota</taxon>
        <taxon>Metazoa</taxon>
        <taxon>Cnidaria</taxon>
        <taxon>Hydrozoa</taxon>
        <taxon>Hydroidolina</taxon>
        <taxon>Leptothecata</taxon>
        <taxon>Obeliida</taxon>
        <taxon>Clytiidae</taxon>
        <taxon>Clytia</taxon>
    </lineage>
</organism>
<comment type="subcellular location">
    <subcellularLocation>
        <location evidence="1">Membrane</location>
        <topology evidence="1">Single-pass membrane protein</topology>
    </subcellularLocation>
</comment>
<keyword evidence="2" id="KW-0812">Transmembrane</keyword>
<evidence type="ECO:0000256" key="6">
    <source>
        <dbReference type="SAM" id="MobiDB-lite"/>
    </source>
</evidence>
<evidence type="ECO:0000256" key="3">
    <source>
        <dbReference type="ARBA" id="ARBA00022737"/>
    </source>
</evidence>
<dbReference type="SMART" id="SM00327">
    <property type="entry name" value="VWA"/>
    <property type="match status" value="1"/>
</dbReference>
<dbReference type="Proteomes" id="UP000594262">
    <property type="component" value="Unplaced"/>
</dbReference>
<keyword evidence="10" id="KW-1185">Reference proteome</keyword>
<dbReference type="GeneID" id="136803714"/>
<evidence type="ECO:0000256" key="7">
    <source>
        <dbReference type="SAM" id="SignalP"/>
    </source>
</evidence>
<reference evidence="9" key="1">
    <citation type="submission" date="2021-01" db="UniProtKB">
        <authorList>
            <consortium name="EnsemblMetazoa"/>
        </authorList>
    </citation>
    <scope>IDENTIFICATION</scope>
</reference>
<keyword evidence="4" id="KW-0472">Membrane</keyword>
<dbReference type="InterPro" id="IPR050525">
    <property type="entry name" value="ECM_Assembly_Org"/>
</dbReference>
<dbReference type="Pfam" id="PF00090">
    <property type="entry name" value="TSP_1"/>
    <property type="match status" value="1"/>
</dbReference>
<evidence type="ECO:0000256" key="1">
    <source>
        <dbReference type="ARBA" id="ARBA00004167"/>
    </source>
</evidence>
<dbReference type="PRINTS" id="PR01705">
    <property type="entry name" value="TSP1REPEAT"/>
</dbReference>
<keyword evidence="4" id="KW-1133">Transmembrane helix</keyword>
<dbReference type="InterPro" id="IPR000884">
    <property type="entry name" value="TSP1_rpt"/>
</dbReference>
<dbReference type="PANTHER" id="PTHR24020:SF20">
    <property type="entry name" value="PH DOMAIN-CONTAINING PROTEIN"/>
    <property type="match status" value="1"/>
</dbReference>
<dbReference type="SUPFAM" id="SSF53300">
    <property type="entry name" value="vWA-like"/>
    <property type="match status" value="1"/>
</dbReference>
<dbReference type="CDD" id="cd01450">
    <property type="entry name" value="vWFA_subfamily_ECM"/>
    <property type="match status" value="1"/>
</dbReference>
<feature type="region of interest" description="Disordered" evidence="6">
    <location>
        <begin position="175"/>
        <end position="200"/>
    </location>
</feature>
<evidence type="ECO:0000256" key="5">
    <source>
        <dbReference type="ARBA" id="ARBA00023157"/>
    </source>
</evidence>
<dbReference type="FunFam" id="2.20.100.10:FF:000007">
    <property type="entry name" value="Thrombospondin 1"/>
    <property type="match status" value="1"/>
</dbReference>
<sequence length="415" mass="46562">MNFGIILTATLVAAVLGSVPLTPPEKCTRTWKKIGCFHDRIIPNRPLPYEVANHRDPINKNWDGHLINWQKWPESLHALACKCAALTKGRGHRYFGLQFYGECWTGPSLQYDRDGPSKSCIGIDYKACEDKSQTECVGKAFTNYIYDTHTDVETPTDGGWSTWQSWSSCTKSCGGGARERTRSCTNPRPSNGGQSCTGEKVEESSCNTDTCVPVCNKNIDIAVITDASTSVTSKNYLKVKEFVVKLTEEFHVGKDQTHFAMIHFAWRAYLDFNFADKEFWDVYNLRNKIMSSKYTYGGTRTDLALKMAEEKVFCDSCGTRGPNVPKVLIVITDGKSSYSSQTMTEASKGLKGKKVTIISMGIGRAIDNDELVEIATDREHVFVADDFKYMIDKLNSITRLSCQAQYDIDSFRMIE</sequence>
<name>A0A7M5VFU3_9CNID</name>
<dbReference type="SMART" id="SM00209">
    <property type="entry name" value="TSP1"/>
    <property type="match status" value="1"/>
</dbReference>
<dbReference type="EnsemblMetazoa" id="CLYHEMT011208.1">
    <property type="protein sequence ID" value="CLYHEMP011208.1"/>
    <property type="gene ID" value="CLYHEMG011208"/>
</dbReference>
<dbReference type="AlphaFoldDB" id="A0A7M5VFU3"/>
<dbReference type="InterPro" id="IPR036465">
    <property type="entry name" value="vWFA_dom_sf"/>
</dbReference>
<keyword evidence="5" id="KW-1015">Disulfide bond</keyword>
<keyword evidence="3" id="KW-0677">Repeat</keyword>
<dbReference type="Gene3D" id="2.20.100.10">
    <property type="entry name" value="Thrombospondin type-1 (TSP1) repeat"/>
    <property type="match status" value="1"/>
</dbReference>
<feature type="domain" description="VWFA" evidence="8">
    <location>
        <begin position="220"/>
        <end position="400"/>
    </location>
</feature>